<dbReference type="EMBL" id="JACXYZ010000001">
    <property type="protein sequence ID" value="MBD3923494.1"/>
    <property type="molecule type" value="Genomic_DNA"/>
</dbReference>
<keyword evidence="3" id="KW-0547">Nucleotide-binding</keyword>
<organism evidence="3 4">
    <name type="scientific">Nocardioides cavernae</name>
    <dbReference type="NCBI Taxonomy" id="1921566"/>
    <lineage>
        <taxon>Bacteria</taxon>
        <taxon>Bacillati</taxon>
        <taxon>Actinomycetota</taxon>
        <taxon>Actinomycetes</taxon>
        <taxon>Propionibacteriales</taxon>
        <taxon>Nocardioidaceae</taxon>
        <taxon>Nocardioides</taxon>
    </lineage>
</organism>
<evidence type="ECO:0000313" key="4">
    <source>
        <dbReference type="Proteomes" id="UP000618818"/>
    </source>
</evidence>
<dbReference type="InterPro" id="IPR050267">
    <property type="entry name" value="Anti-sigma-factor_SerPK"/>
</dbReference>
<dbReference type="InterPro" id="IPR003594">
    <property type="entry name" value="HATPase_dom"/>
</dbReference>
<reference evidence="3 4" key="1">
    <citation type="submission" date="2020-09" db="EMBL/GenBank/DDBJ databases">
        <title>novel species in genus Nocardioides.</title>
        <authorList>
            <person name="Zhang G."/>
        </authorList>
    </citation>
    <scope>NUCLEOTIDE SEQUENCE [LARGE SCALE GENOMIC DNA]</scope>
    <source>
        <strain evidence="3 4">KCTC 39551</strain>
    </source>
</reference>
<keyword evidence="3" id="KW-0067">ATP-binding</keyword>
<dbReference type="GO" id="GO:0005524">
    <property type="term" value="F:ATP binding"/>
    <property type="evidence" value="ECO:0007669"/>
    <property type="project" value="UniProtKB-KW"/>
</dbReference>
<sequence>MASPPDWSHQVVLECEAVSAGRARDFVCRHLAAHRLPHLVEDIRLVASELATNAMDHARTPFVVTLSMAGGTVLLGVQDGSDAIPVRSASGCMDVHGRGLVIVESLSSAWGFSTDDRGFKSVWATFPERHQ</sequence>
<feature type="domain" description="Histidine kinase/HSP90-like ATPase" evidence="2">
    <location>
        <begin position="19"/>
        <end position="117"/>
    </location>
</feature>
<dbReference type="Proteomes" id="UP000618818">
    <property type="component" value="Unassembled WGS sequence"/>
</dbReference>
<dbReference type="CDD" id="cd16936">
    <property type="entry name" value="HATPase_RsbW-like"/>
    <property type="match status" value="1"/>
</dbReference>
<keyword evidence="1" id="KW-0723">Serine/threonine-protein kinase</keyword>
<accession>A0ABR8NAK1</accession>
<evidence type="ECO:0000313" key="3">
    <source>
        <dbReference type="EMBL" id="MBD3923494.1"/>
    </source>
</evidence>
<dbReference type="PANTHER" id="PTHR35526">
    <property type="entry name" value="ANTI-SIGMA-F FACTOR RSBW-RELATED"/>
    <property type="match status" value="1"/>
</dbReference>
<proteinExistence type="predicted"/>
<dbReference type="Pfam" id="PF13581">
    <property type="entry name" value="HATPase_c_2"/>
    <property type="match status" value="1"/>
</dbReference>
<keyword evidence="4" id="KW-1185">Reference proteome</keyword>
<dbReference type="Gene3D" id="3.30.565.10">
    <property type="entry name" value="Histidine kinase-like ATPase, C-terminal domain"/>
    <property type="match status" value="1"/>
</dbReference>
<dbReference type="PANTHER" id="PTHR35526:SF3">
    <property type="entry name" value="ANTI-SIGMA-F FACTOR RSBW"/>
    <property type="match status" value="1"/>
</dbReference>
<evidence type="ECO:0000259" key="2">
    <source>
        <dbReference type="Pfam" id="PF13581"/>
    </source>
</evidence>
<evidence type="ECO:0000256" key="1">
    <source>
        <dbReference type="ARBA" id="ARBA00022527"/>
    </source>
</evidence>
<name>A0ABR8NAK1_9ACTN</name>
<keyword evidence="1" id="KW-0808">Transferase</keyword>
<dbReference type="SUPFAM" id="SSF55874">
    <property type="entry name" value="ATPase domain of HSP90 chaperone/DNA topoisomerase II/histidine kinase"/>
    <property type="match status" value="1"/>
</dbReference>
<gene>
    <name evidence="3" type="ORF">IEZ26_02580</name>
</gene>
<protein>
    <submittedName>
        <fullName evidence="3">ATP-binding protein</fullName>
    </submittedName>
</protein>
<comment type="caution">
    <text evidence="3">The sequence shown here is derived from an EMBL/GenBank/DDBJ whole genome shotgun (WGS) entry which is preliminary data.</text>
</comment>
<keyword evidence="1" id="KW-0418">Kinase</keyword>
<dbReference type="RefSeq" id="WP_191193362.1">
    <property type="nucleotide sequence ID" value="NZ_JACXYZ010000001.1"/>
</dbReference>
<dbReference type="InterPro" id="IPR036890">
    <property type="entry name" value="HATPase_C_sf"/>
</dbReference>